<proteinExistence type="inferred from homology"/>
<evidence type="ECO:0000313" key="7">
    <source>
        <dbReference type="Proteomes" id="UP000077381"/>
    </source>
</evidence>
<dbReference type="Gene3D" id="2.115.10.20">
    <property type="entry name" value="Glycosyl hydrolase domain, family 43"/>
    <property type="match status" value="1"/>
</dbReference>
<dbReference type="PANTHER" id="PTHR43301:SF3">
    <property type="entry name" value="ARABINAN ENDO-1,5-ALPHA-L-ARABINOSIDASE A-RELATED"/>
    <property type="match status" value="1"/>
</dbReference>
<comment type="pathway">
    <text evidence="1">Glycan metabolism; L-arabinan degradation.</text>
</comment>
<keyword evidence="7" id="KW-1185">Reference proteome</keyword>
<comment type="caution">
    <text evidence="6">The sequence shown here is derived from an EMBL/GenBank/DDBJ whole genome shotgun (WGS) entry which is preliminary data.</text>
</comment>
<accession>A0A177HUG4</accession>
<dbReference type="SUPFAM" id="SSF75005">
    <property type="entry name" value="Arabinanase/levansucrase/invertase"/>
    <property type="match status" value="1"/>
</dbReference>
<sequence>MNRPKPVYVGYLLVYFVGNPSADDERIRMALSRGNDPLHYRELNAGQPVLTSSVGTKGLRDPFLIRAPEGDRFHLIATDLRTSGGTDEQVVYTWDSAQRTGSNSIVVWDSTDLVNWTRQRLVKVSPDTAGNTWAPKACYADELGTYVVFWASKLYAEDDLDHTGTTYNKMLYATTTDFRTFSEPRVWHDPGHAVIDSAVIKHNGVYYRYTKDERDQTSSLPGAKFITAEKSRELTSTSYDFVADRIGKGDISQGEGPAVFKSNTEEKWYMFIDEFGGRNYVPFETTDLDSGKWTPSKEYQLPPEAKHGSVIPVTQAEYDRLLSTYGG</sequence>
<dbReference type="PATRIC" id="fig|1716141.3.peg.2229"/>
<keyword evidence="3 5" id="KW-0378">Hydrolase</keyword>
<dbReference type="AlphaFoldDB" id="A0A177HUG4"/>
<name>A0A177HUG4_9ACTN</name>
<dbReference type="OrthoDB" id="9758923at2"/>
<protein>
    <submittedName>
        <fullName evidence="6">Glycosyl hydrolases family 43</fullName>
    </submittedName>
</protein>
<dbReference type="CDD" id="cd08983">
    <property type="entry name" value="GH43_Bt3655-like"/>
    <property type="match status" value="1"/>
</dbReference>
<keyword evidence="4 5" id="KW-0326">Glycosidase</keyword>
<gene>
    <name evidence="6" type="ORF">STSP_21230</name>
</gene>
<reference evidence="6 7" key="1">
    <citation type="submission" date="2015-12" db="EMBL/GenBank/DDBJ databases">
        <title>Genome sequence of Streptomyces sp. G25.</title>
        <authorList>
            <person name="Poehlein A."/>
            <person name="Roettig A."/>
            <person name="Hiessl S."/>
            <person name="Hauschild P."/>
            <person name="Schauer J."/>
            <person name="Madkour M.H."/>
            <person name="Al-Ansari A.M."/>
            <person name="Almakishah N.H."/>
            <person name="Steinbuechel A."/>
            <person name="Daniel R."/>
        </authorList>
    </citation>
    <scope>NUCLEOTIDE SEQUENCE [LARGE SCALE GENOMIC DNA]</scope>
    <source>
        <strain evidence="7">G25(2015)</strain>
    </source>
</reference>
<dbReference type="Proteomes" id="UP000077381">
    <property type="component" value="Unassembled WGS sequence"/>
</dbReference>
<comment type="similarity">
    <text evidence="2 5">Belongs to the glycosyl hydrolase 43 family.</text>
</comment>
<organism evidence="6 7">
    <name type="scientific">Streptomyces jeddahensis</name>
    <dbReference type="NCBI Taxonomy" id="1716141"/>
    <lineage>
        <taxon>Bacteria</taxon>
        <taxon>Bacillati</taxon>
        <taxon>Actinomycetota</taxon>
        <taxon>Actinomycetes</taxon>
        <taxon>Kitasatosporales</taxon>
        <taxon>Streptomycetaceae</taxon>
        <taxon>Streptomyces</taxon>
    </lineage>
</organism>
<dbReference type="Pfam" id="PF04616">
    <property type="entry name" value="Glyco_hydro_43"/>
    <property type="match status" value="1"/>
</dbReference>
<evidence type="ECO:0000256" key="5">
    <source>
        <dbReference type="RuleBase" id="RU361187"/>
    </source>
</evidence>
<evidence type="ECO:0000256" key="2">
    <source>
        <dbReference type="ARBA" id="ARBA00009865"/>
    </source>
</evidence>
<dbReference type="InterPro" id="IPR050727">
    <property type="entry name" value="GH43_arabinanases"/>
</dbReference>
<evidence type="ECO:0000256" key="3">
    <source>
        <dbReference type="ARBA" id="ARBA00022801"/>
    </source>
</evidence>
<dbReference type="InterPro" id="IPR006710">
    <property type="entry name" value="Glyco_hydro_43"/>
</dbReference>
<evidence type="ECO:0000313" key="6">
    <source>
        <dbReference type="EMBL" id="OAH14612.1"/>
    </source>
</evidence>
<evidence type="ECO:0000256" key="1">
    <source>
        <dbReference type="ARBA" id="ARBA00004834"/>
    </source>
</evidence>
<dbReference type="PANTHER" id="PTHR43301">
    <property type="entry name" value="ARABINAN ENDO-1,5-ALPHA-L-ARABINOSIDASE"/>
    <property type="match status" value="1"/>
</dbReference>
<dbReference type="GO" id="GO:0004553">
    <property type="term" value="F:hydrolase activity, hydrolyzing O-glycosyl compounds"/>
    <property type="evidence" value="ECO:0007669"/>
    <property type="project" value="InterPro"/>
</dbReference>
<dbReference type="InterPro" id="IPR023296">
    <property type="entry name" value="Glyco_hydro_beta-prop_sf"/>
</dbReference>
<dbReference type="EMBL" id="LOHS01000061">
    <property type="protein sequence ID" value="OAH14612.1"/>
    <property type="molecule type" value="Genomic_DNA"/>
</dbReference>
<dbReference type="STRING" id="1716141.STSP_21230"/>
<dbReference type="GO" id="GO:0005975">
    <property type="term" value="P:carbohydrate metabolic process"/>
    <property type="evidence" value="ECO:0007669"/>
    <property type="project" value="InterPro"/>
</dbReference>
<evidence type="ECO:0000256" key="4">
    <source>
        <dbReference type="ARBA" id="ARBA00023295"/>
    </source>
</evidence>